<keyword evidence="2" id="KW-1185">Reference proteome</keyword>
<dbReference type="Proteomes" id="UP000325577">
    <property type="component" value="Linkage Group LG2"/>
</dbReference>
<sequence>MEEGKREFQDLLAVQQMCSDAGVISELRCRCWCNSAAVWQGYGSELRVGVVVEGRAASRAAVVAAIAPVAAGRYEYGCVFLCSDAAEGSSAKQENGLCWMVELRSHLLVDVYPFRLFRG</sequence>
<reference evidence="1 2" key="1">
    <citation type="submission" date="2019-09" db="EMBL/GenBank/DDBJ databases">
        <title>A chromosome-level genome assembly of the Chinese tupelo Nyssa sinensis.</title>
        <authorList>
            <person name="Yang X."/>
            <person name="Kang M."/>
            <person name="Yang Y."/>
            <person name="Xiong H."/>
            <person name="Wang M."/>
            <person name="Zhang Z."/>
            <person name="Wang Z."/>
            <person name="Wu H."/>
            <person name="Ma T."/>
            <person name="Liu J."/>
            <person name="Xi Z."/>
        </authorList>
    </citation>
    <scope>NUCLEOTIDE SEQUENCE [LARGE SCALE GENOMIC DNA]</scope>
    <source>
        <strain evidence="1">J267</strain>
        <tissue evidence="1">Leaf</tissue>
    </source>
</reference>
<dbReference type="EMBL" id="CM018043">
    <property type="protein sequence ID" value="KAA8531300.1"/>
    <property type="molecule type" value="Genomic_DNA"/>
</dbReference>
<gene>
    <name evidence="1" type="ORF">F0562_006009</name>
</gene>
<accession>A0A5J5AKU8</accession>
<evidence type="ECO:0000313" key="1">
    <source>
        <dbReference type="EMBL" id="KAA8531300.1"/>
    </source>
</evidence>
<dbReference type="AlphaFoldDB" id="A0A5J5AKU8"/>
<organism evidence="1 2">
    <name type="scientific">Nyssa sinensis</name>
    <dbReference type="NCBI Taxonomy" id="561372"/>
    <lineage>
        <taxon>Eukaryota</taxon>
        <taxon>Viridiplantae</taxon>
        <taxon>Streptophyta</taxon>
        <taxon>Embryophyta</taxon>
        <taxon>Tracheophyta</taxon>
        <taxon>Spermatophyta</taxon>
        <taxon>Magnoliopsida</taxon>
        <taxon>eudicotyledons</taxon>
        <taxon>Gunneridae</taxon>
        <taxon>Pentapetalae</taxon>
        <taxon>asterids</taxon>
        <taxon>Cornales</taxon>
        <taxon>Nyssaceae</taxon>
        <taxon>Nyssa</taxon>
    </lineage>
</organism>
<proteinExistence type="predicted"/>
<evidence type="ECO:0000313" key="2">
    <source>
        <dbReference type="Proteomes" id="UP000325577"/>
    </source>
</evidence>
<protein>
    <submittedName>
        <fullName evidence="1">Uncharacterized protein</fullName>
    </submittedName>
</protein>
<name>A0A5J5AKU8_9ASTE</name>